<feature type="transmembrane region" description="Helical" evidence="3">
    <location>
        <begin position="159"/>
        <end position="177"/>
    </location>
</feature>
<name>A0ABU1MKW5_9SPHN</name>
<feature type="transmembrane region" description="Helical" evidence="3">
    <location>
        <begin position="189"/>
        <end position="206"/>
    </location>
</feature>
<dbReference type="PROSITE" id="PS50887">
    <property type="entry name" value="GGDEF"/>
    <property type="match status" value="1"/>
</dbReference>
<gene>
    <name evidence="5" type="ORF">J2792_001843</name>
</gene>
<evidence type="ECO:0000256" key="1">
    <source>
        <dbReference type="ARBA" id="ARBA00012528"/>
    </source>
</evidence>
<dbReference type="InterPro" id="IPR043128">
    <property type="entry name" value="Rev_trsase/Diguanyl_cyclase"/>
</dbReference>
<dbReference type="Pfam" id="PF00990">
    <property type="entry name" value="GGDEF"/>
    <property type="match status" value="1"/>
</dbReference>
<dbReference type="SMART" id="SM00267">
    <property type="entry name" value="GGDEF"/>
    <property type="match status" value="1"/>
</dbReference>
<dbReference type="SUPFAM" id="SSF55073">
    <property type="entry name" value="Nucleotide cyclase"/>
    <property type="match status" value="1"/>
</dbReference>
<dbReference type="NCBIfam" id="TIGR00254">
    <property type="entry name" value="GGDEF"/>
    <property type="match status" value="1"/>
</dbReference>
<keyword evidence="6" id="KW-1185">Reference proteome</keyword>
<dbReference type="EMBL" id="JAVDRD010000004">
    <property type="protein sequence ID" value="MDR6510971.1"/>
    <property type="molecule type" value="Genomic_DNA"/>
</dbReference>
<keyword evidence="3" id="KW-0812">Transmembrane</keyword>
<feature type="transmembrane region" description="Helical" evidence="3">
    <location>
        <begin position="136"/>
        <end position="152"/>
    </location>
</feature>
<dbReference type="EC" id="2.7.7.65" evidence="1"/>
<evidence type="ECO:0000313" key="5">
    <source>
        <dbReference type="EMBL" id="MDR6510971.1"/>
    </source>
</evidence>
<reference evidence="5 6" key="1">
    <citation type="submission" date="2023-07" db="EMBL/GenBank/DDBJ databases">
        <title>Sorghum-associated microbial communities from plants grown in Nebraska, USA.</title>
        <authorList>
            <person name="Schachtman D."/>
        </authorList>
    </citation>
    <scope>NUCLEOTIDE SEQUENCE [LARGE SCALE GENOMIC DNA]</scope>
    <source>
        <strain evidence="5 6">DS1027</strain>
    </source>
</reference>
<feature type="domain" description="GGDEF" evidence="4">
    <location>
        <begin position="259"/>
        <end position="396"/>
    </location>
</feature>
<organism evidence="5 6">
    <name type="scientific">Novosphingobium capsulatum</name>
    <dbReference type="NCBI Taxonomy" id="13688"/>
    <lineage>
        <taxon>Bacteria</taxon>
        <taxon>Pseudomonadati</taxon>
        <taxon>Pseudomonadota</taxon>
        <taxon>Alphaproteobacteria</taxon>
        <taxon>Sphingomonadales</taxon>
        <taxon>Sphingomonadaceae</taxon>
        <taxon>Novosphingobium</taxon>
    </lineage>
</organism>
<dbReference type="PANTHER" id="PTHR45138:SF9">
    <property type="entry name" value="DIGUANYLATE CYCLASE DGCM-RELATED"/>
    <property type="match status" value="1"/>
</dbReference>
<proteinExistence type="predicted"/>
<dbReference type="InterPro" id="IPR029787">
    <property type="entry name" value="Nucleotide_cyclase"/>
</dbReference>
<dbReference type="InterPro" id="IPR000160">
    <property type="entry name" value="GGDEF_dom"/>
</dbReference>
<comment type="caution">
    <text evidence="5">The sequence shown here is derived from an EMBL/GenBank/DDBJ whole genome shotgun (WGS) entry which is preliminary data.</text>
</comment>
<feature type="transmembrane region" description="Helical" evidence="3">
    <location>
        <begin position="109"/>
        <end position="130"/>
    </location>
</feature>
<sequence length="406" mass="44876">MDDLHGKSAVDLQFALIDQALDKRGFALRFPRALEEQFEQETGPVRVRWYVRMALLSLALFDSLIVLDYFSLPDAFGLALVLRFGLVTSLTVAAVWITARHPPAAVREGLQVALSTIMALSIYMLVVASASPLRENYHLGILFVMMFTVMVLRLRWRYALLAAAATVTVQLLTLASLQDASVQSKGASAFLSLAFAGFALVALYSLEKMERRGWLRSVRDRLCAQVFEELSIIDPLTGLGNRRALEQWVTIQRQVHVGRPVSVVMVDIDHFKAYNDTFGHLAGDDCLRRISGLLVSEARKTGDRVCRFGGEEFIVFLIDIDLPTAILVAERMRREIAARRIPHKAPIGPPFVTASFGIATGALTDDFDLNVLIEGADAALYKAKQRGRNCIEPPLLGLAEPLHATG</sequence>
<dbReference type="RefSeq" id="WP_309804973.1">
    <property type="nucleotide sequence ID" value="NZ_JAVDRD010000004.1"/>
</dbReference>
<dbReference type="Gene3D" id="3.30.70.270">
    <property type="match status" value="1"/>
</dbReference>
<dbReference type="Proteomes" id="UP001184150">
    <property type="component" value="Unassembled WGS sequence"/>
</dbReference>
<evidence type="ECO:0000259" key="4">
    <source>
        <dbReference type="PROSITE" id="PS50887"/>
    </source>
</evidence>
<keyword evidence="3" id="KW-0472">Membrane</keyword>
<feature type="transmembrane region" description="Helical" evidence="3">
    <location>
        <begin position="49"/>
        <end position="70"/>
    </location>
</feature>
<evidence type="ECO:0000313" key="6">
    <source>
        <dbReference type="Proteomes" id="UP001184150"/>
    </source>
</evidence>
<evidence type="ECO:0000256" key="3">
    <source>
        <dbReference type="SAM" id="Phobius"/>
    </source>
</evidence>
<evidence type="ECO:0000256" key="2">
    <source>
        <dbReference type="ARBA" id="ARBA00034247"/>
    </source>
</evidence>
<comment type="catalytic activity">
    <reaction evidence="2">
        <text>2 GTP = 3',3'-c-di-GMP + 2 diphosphate</text>
        <dbReference type="Rhea" id="RHEA:24898"/>
        <dbReference type="ChEBI" id="CHEBI:33019"/>
        <dbReference type="ChEBI" id="CHEBI:37565"/>
        <dbReference type="ChEBI" id="CHEBI:58805"/>
        <dbReference type="EC" id="2.7.7.65"/>
    </reaction>
</comment>
<accession>A0ABU1MKW5</accession>
<feature type="transmembrane region" description="Helical" evidence="3">
    <location>
        <begin position="76"/>
        <end position="97"/>
    </location>
</feature>
<protein>
    <recommendedName>
        <fullName evidence="1">diguanylate cyclase</fullName>
        <ecNumber evidence="1">2.7.7.65</ecNumber>
    </recommendedName>
</protein>
<keyword evidence="3" id="KW-1133">Transmembrane helix</keyword>
<dbReference type="CDD" id="cd01949">
    <property type="entry name" value="GGDEF"/>
    <property type="match status" value="1"/>
</dbReference>
<dbReference type="InterPro" id="IPR050469">
    <property type="entry name" value="Diguanylate_Cyclase"/>
</dbReference>
<dbReference type="PANTHER" id="PTHR45138">
    <property type="entry name" value="REGULATORY COMPONENTS OF SENSORY TRANSDUCTION SYSTEM"/>
    <property type="match status" value="1"/>
</dbReference>